<sequence length="1019" mass="114229">MLDTISESRPNGLATLGVVVATFATYLALKALYNLYLHPLRKFPGPKLAAIGPYYEFYYDVMKDGMFLWEMERMHQVYGPIVRVNANEIHIRDPHYYSTVYAGNHRSTDKYHDAVAAFSVPQASLATIHHKVHRLRRSILNPYFSKAAVTRLESAINERIERMCSRLEETMHYGQVVDLDAGFAALTADIVTTYFYGQNFDYLGNEGFKFQVRDAILGLIQFYHFTRFFPWIANTIKKLPIPIMRLIHPGAAYLVSSQEEIKDSIRASLDKGNKADAKSVIVQALEDPTIPPQERTLDRLGDEGTTIIFAGTETTARALSVGMFHILNNKTILKKLREELDTLPGVSSGVYSHVQLECLPYLTGAVQESLRLSHGPAIRLPRVANDKALKYGDYIIPPGTPVSLCTVLVHQDPCIFPDPHRFDPERWVKASKEGVNLDKFIAAFTKGTRQCLGINLAYAEIYLTFAKLIRTFNMEIYDTTVDDLTVHHIRLTGAPKQGTGEVKVKVTEKILMDLGGILLHLEARSMATVLIAGLLVYWVGSAIFLAVLHPLAKFPGPKLAAASDWWLVYHEWFLGKSLTDILFDLHQNYGPVVRYGPYRLHFSSMQAYSDIYNVKSKWDKDPEVYKAIVDTSSAFGLRNYHEAKERRDLIWPFYSRQSVQRMQKAINRQISFLVDQLDKQNQEGKLSNMSMAFRCLAQDIMADICLGKSFGTLEERDFGSPLIHALDEGLESYVLMKSFPTLRNILYSISAMVTLPGEAEFATYGTIVADHVTRGIQQPDTIPPNTMLGFLVPTSSNTAKEAPQPKLSQGHMTEELQTFVIGAGETVASAMVQGLSGILQSPDLYKNVYEEIVQVWPETDGPVPPIEVLEKLTLLTAVIKEALRLTHGVVTPLARVVSAGGACIDGHHVPGGTSVGTSHVFIHMSSDYYDAPDEFRPERWLGSSSDKHLVAFSKGPRGCMGINLAWCQLYLVLATLVRTVQMEYPADLNDIKIKWKDCFQPLYYGRPLQVRCTRAEGHS</sequence>
<name>A0A1S9E0W9_ASPOZ</name>
<dbReference type="PROSITE" id="PS00086">
    <property type="entry name" value="CYTOCHROME_P450"/>
    <property type="match status" value="1"/>
</dbReference>
<dbReference type="PRINTS" id="PR00463">
    <property type="entry name" value="EP450I"/>
</dbReference>
<feature type="transmembrane region" description="Helical" evidence="15">
    <location>
        <begin position="527"/>
        <end position="548"/>
    </location>
</feature>
<evidence type="ECO:0000256" key="15">
    <source>
        <dbReference type="SAM" id="Phobius"/>
    </source>
</evidence>
<evidence type="ECO:0000256" key="4">
    <source>
        <dbReference type="ARBA" id="ARBA00010617"/>
    </source>
</evidence>
<keyword evidence="11" id="KW-0503">Monooxygenase</keyword>
<evidence type="ECO:0000256" key="7">
    <source>
        <dbReference type="ARBA" id="ARBA00022723"/>
    </source>
</evidence>
<protein>
    <recommendedName>
        <fullName evidence="14">Cytochrome P450 monooxygenase otaC</fullName>
    </recommendedName>
</protein>
<evidence type="ECO:0000313" key="17">
    <source>
        <dbReference type="Proteomes" id="UP000190312"/>
    </source>
</evidence>
<dbReference type="Gene3D" id="1.10.630.10">
    <property type="entry name" value="Cytochrome P450"/>
    <property type="match status" value="2"/>
</dbReference>
<dbReference type="InterPro" id="IPR001128">
    <property type="entry name" value="Cyt_P450"/>
</dbReference>
<feature type="transmembrane region" description="Helical" evidence="15">
    <location>
        <begin position="12"/>
        <end position="33"/>
    </location>
</feature>
<evidence type="ECO:0000256" key="2">
    <source>
        <dbReference type="ARBA" id="ARBA00004167"/>
    </source>
</evidence>
<dbReference type="GO" id="GO:0016020">
    <property type="term" value="C:membrane"/>
    <property type="evidence" value="ECO:0007669"/>
    <property type="project" value="UniProtKB-SubCell"/>
</dbReference>
<dbReference type="SUPFAM" id="SSF48264">
    <property type="entry name" value="Cytochrome P450"/>
    <property type="match status" value="2"/>
</dbReference>
<comment type="pathway">
    <text evidence="3">Mycotoxin biosynthesis.</text>
</comment>
<dbReference type="GO" id="GO:0020037">
    <property type="term" value="F:heme binding"/>
    <property type="evidence" value="ECO:0007669"/>
    <property type="project" value="InterPro"/>
</dbReference>
<keyword evidence="9" id="KW-0560">Oxidoreductase</keyword>
<evidence type="ECO:0000256" key="10">
    <source>
        <dbReference type="ARBA" id="ARBA00023004"/>
    </source>
</evidence>
<evidence type="ECO:0000256" key="12">
    <source>
        <dbReference type="ARBA" id="ARBA00023136"/>
    </source>
</evidence>
<dbReference type="InterPro" id="IPR036396">
    <property type="entry name" value="Cyt_P450_sf"/>
</dbReference>
<dbReference type="Proteomes" id="UP000190312">
    <property type="component" value="Unassembled WGS sequence"/>
</dbReference>
<comment type="cofactor">
    <cofactor evidence="1">
        <name>heme</name>
        <dbReference type="ChEBI" id="CHEBI:30413"/>
    </cofactor>
</comment>
<comment type="subcellular location">
    <subcellularLocation>
        <location evidence="2">Membrane</location>
        <topology evidence="2">Single-pass membrane protein</topology>
    </subcellularLocation>
</comment>
<keyword evidence="5" id="KW-0349">Heme</keyword>
<dbReference type="GO" id="GO:0005506">
    <property type="term" value="F:iron ion binding"/>
    <property type="evidence" value="ECO:0007669"/>
    <property type="project" value="InterPro"/>
</dbReference>
<keyword evidence="10" id="KW-0408">Iron</keyword>
<evidence type="ECO:0000256" key="14">
    <source>
        <dbReference type="ARBA" id="ARBA00069646"/>
    </source>
</evidence>
<dbReference type="EMBL" id="MKZY01000001">
    <property type="protein sequence ID" value="OOO14893.1"/>
    <property type="molecule type" value="Genomic_DNA"/>
</dbReference>
<dbReference type="VEuPathDB" id="FungiDB:AO090026000384"/>
<dbReference type="InterPro" id="IPR017972">
    <property type="entry name" value="Cyt_P450_CS"/>
</dbReference>
<evidence type="ECO:0000256" key="11">
    <source>
        <dbReference type="ARBA" id="ARBA00023033"/>
    </source>
</evidence>
<evidence type="ECO:0000256" key="1">
    <source>
        <dbReference type="ARBA" id="ARBA00001971"/>
    </source>
</evidence>
<dbReference type="GO" id="GO:0004497">
    <property type="term" value="F:monooxygenase activity"/>
    <property type="evidence" value="ECO:0007669"/>
    <property type="project" value="UniProtKB-KW"/>
</dbReference>
<comment type="similarity">
    <text evidence="4">Belongs to the cytochrome P450 family.</text>
</comment>
<reference evidence="16 17" key="1">
    <citation type="submission" date="2016-10" db="EMBL/GenBank/DDBJ databases">
        <title>Genome sequencing of Aspergillus oryzae BCC7051.</title>
        <authorList>
            <person name="Thammarongtham C."/>
            <person name="Vorapreeda T."/>
            <person name="Nookaew I."/>
            <person name="Srisuk T."/>
            <person name="Land M."/>
            <person name="Jeennor S."/>
            <person name="Laoteng K."/>
        </authorList>
    </citation>
    <scope>NUCLEOTIDE SEQUENCE [LARGE SCALE GENOMIC DNA]</scope>
    <source>
        <strain evidence="16 17">BCC7051</strain>
    </source>
</reference>
<evidence type="ECO:0000256" key="9">
    <source>
        <dbReference type="ARBA" id="ARBA00023002"/>
    </source>
</evidence>
<keyword evidence="8 15" id="KW-1133">Transmembrane helix</keyword>
<dbReference type="PRINTS" id="PR00385">
    <property type="entry name" value="P450"/>
</dbReference>
<accession>A0A1S9E0W9</accession>
<dbReference type="InterPro" id="IPR002401">
    <property type="entry name" value="Cyt_P450_E_grp-I"/>
</dbReference>
<keyword evidence="6 15" id="KW-0812">Transmembrane</keyword>
<proteinExistence type="inferred from homology"/>
<evidence type="ECO:0000256" key="6">
    <source>
        <dbReference type="ARBA" id="ARBA00022692"/>
    </source>
</evidence>
<dbReference type="AlphaFoldDB" id="A0A1S9E0W9"/>
<keyword evidence="12 15" id="KW-0472">Membrane</keyword>
<organism evidence="16 17">
    <name type="scientific">Aspergillus oryzae</name>
    <name type="common">Yellow koji mold</name>
    <dbReference type="NCBI Taxonomy" id="5062"/>
    <lineage>
        <taxon>Eukaryota</taxon>
        <taxon>Fungi</taxon>
        <taxon>Dikarya</taxon>
        <taxon>Ascomycota</taxon>
        <taxon>Pezizomycotina</taxon>
        <taxon>Eurotiomycetes</taxon>
        <taxon>Eurotiomycetidae</taxon>
        <taxon>Eurotiales</taxon>
        <taxon>Aspergillaceae</taxon>
        <taxon>Aspergillus</taxon>
        <taxon>Aspergillus subgen. Circumdati</taxon>
    </lineage>
</organism>
<dbReference type="GO" id="GO:0016705">
    <property type="term" value="F:oxidoreductase activity, acting on paired donors, with incorporation or reduction of molecular oxygen"/>
    <property type="evidence" value="ECO:0007669"/>
    <property type="project" value="InterPro"/>
</dbReference>
<dbReference type="OrthoDB" id="3945418at2759"/>
<evidence type="ECO:0000256" key="3">
    <source>
        <dbReference type="ARBA" id="ARBA00004685"/>
    </source>
</evidence>
<dbReference type="PANTHER" id="PTHR24305">
    <property type="entry name" value="CYTOCHROME P450"/>
    <property type="match status" value="1"/>
</dbReference>
<keyword evidence="7" id="KW-0479">Metal-binding</keyword>
<dbReference type="CDD" id="cd11062">
    <property type="entry name" value="CYP58-like"/>
    <property type="match status" value="2"/>
</dbReference>
<dbReference type="Pfam" id="PF00067">
    <property type="entry name" value="p450"/>
    <property type="match status" value="2"/>
</dbReference>
<comment type="catalytic activity">
    <reaction evidence="13">
        <text>7-methylmellein + 3 reduced [NADPH--hemoprotein reductase] + 3 O2 = 7-carboxymellein + 3 oxidized [NADPH--hemoprotein reductase] + 4 H2O + 4 H(+)</text>
        <dbReference type="Rhea" id="RHEA:72771"/>
        <dbReference type="Rhea" id="RHEA-COMP:11964"/>
        <dbReference type="Rhea" id="RHEA-COMP:11965"/>
        <dbReference type="ChEBI" id="CHEBI:15377"/>
        <dbReference type="ChEBI" id="CHEBI:15378"/>
        <dbReference type="ChEBI" id="CHEBI:15379"/>
        <dbReference type="ChEBI" id="CHEBI:57618"/>
        <dbReference type="ChEBI" id="CHEBI:58210"/>
        <dbReference type="ChEBI" id="CHEBI:192524"/>
        <dbReference type="ChEBI" id="CHEBI:192525"/>
    </reaction>
    <physiologicalReaction direction="left-to-right" evidence="13">
        <dbReference type="Rhea" id="RHEA:72772"/>
    </physiologicalReaction>
</comment>
<comment type="caution">
    <text evidence="16">The sequence shown here is derived from an EMBL/GenBank/DDBJ whole genome shotgun (WGS) entry which is preliminary data.</text>
</comment>
<dbReference type="PANTHER" id="PTHR24305:SF157">
    <property type="entry name" value="N-ACETYLTRYPTOPHAN 6-HYDROXYLASE IVOC-RELATED"/>
    <property type="match status" value="1"/>
</dbReference>
<dbReference type="FunFam" id="1.10.630.10:FF:000069">
    <property type="entry name" value="Cytochrome P450, putative (Eurofung)"/>
    <property type="match status" value="1"/>
</dbReference>
<dbReference type="VEuPathDB" id="FungiDB:AO090026000383"/>
<evidence type="ECO:0000256" key="5">
    <source>
        <dbReference type="ARBA" id="ARBA00022617"/>
    </source>
</evidence>
<dbReference type="InterPro" id="IPR050121">
    <property type="entry name" value="Cytochrome_P450_monoxygenase"/>
</dbReference>
<evidence type="ECO:0000313" key="16">
    <source>
        <dbReference type="EMBL" id="OOO14893.1"/>
    </source>
</evidence>
<gene>
    <name evidence="16" type="ORF">OAory_01034880</name>
</gene>
<evidence type="ECO:0000256" key="8">
    <source>
        <dbReference type="ARBA" id="ARBA00022989"/>
    </source>
</evidence>
<dbReference type="eggNOG" id="KOG0158">
    <property type="taxonomic scope" value="Eukaryota"/>
</dbReference>
<evidence type="ECO:0000256" key="13">
    <source>
        <dbReference type="ARBA" id="ARBA00051517"/>
    </source>
</evidence>